<keyword evidence="2" id="KW-1185">Reference proteome</keyword>
<protein>
    <submittedName>
        <fullName evidence="1">Uncharacterized protein</fullName>
    </submittedName>
</protein>
<proteinExistence type="predicted"/>
<gene>
    <name evidence="1" type="ORF">PRLR5076_09320</name>
</gene>
<evidence type="ECO:0000313" key="1">
    <source>
        <dbReference type="EMBL" id="GJG58081.1"/>
    </source>
</evidence>
<comment type="caution">
    <text evidence="1">The sequence shown here is derived from an EMBL/GenBank/DDBJ whole genome shotgun (WGS) entry which is preliminary data.</text>
</comment>
<sequence>MPNILFKNITDGQRNIENKIYTLAKNKGLSSEEIEPIPDGVGDIKAYCESSPRIMWILKEAYDNYVEDKPAGGEWNLYDEFDNENVWTIPTWQVIAYIVYGVRNEKHWTDMPWVSENTSMVKDLKSVAILNMSKMPAYSSSPTDMTPQYEIWRSILFEQIELYKPNIICFGGTFKYFKKDLGLSDSEPIDGARVYKRKSQLLLDLYHPQQRTISRGDYVDNVIDCIAKWYNH</sequence>
<dbReference type="Proteomes" id="UP000825483">
    <property type="component" value="Unassembled WGS sequence"/>
</dbReference>
<accession>A0A9R1C8Q2</accession>
<reference evidence="1" key="1">
    <citation type="journal article" date="2022" name="Int. J. Syst. Evol. Microbiol.">
        <title>Prevotella lacticifex sp. nov., isolated from the rumen of cows.</title>
        <authorList>
            <person name="Shinkai T."/>
            <person name="Ikeyama N."/>
            <person name="Kumagai M."/>
            <person name="Ohmori H."/>
            <person name="Sakamoto M."/>
            <person name="Ohkuma M."/>
            <person name="Mitsumori M."/>
        </authorList>
    </citation>
    <scope>NUCLEOTIDE SEQUENCE</scope>
    <source>
        <strain evidence="1">R5076</strain>
    </source>
</reference>
<name>A0A9R1C8Q2_9BACT</name>
<dbReference type="EMBL" id="BPUB01000001">
    <property type="protein sequence ID" value="GJG58081.1"/>
    <property type="molecule type" value="Genomic_DNA"/>
</dbReference>
<dbReference type="AlphaFoldDB" id="A0A9R1C8Q2"/>
<evidence type="ECO:0000313" key="2">
    <source>
        <dbReference type="Proteomes" id="UP000825483"/>
    </source>
</evidence>
<organism evidence="1 2">
    <name type="scientific">Prevotella lacticifex</name>
    <dbReference type="NCBI Taxonomy" id="2854755"/>
    <lineage>
        <taxon>Bacteria</taxon>
        <taxon>Pseudomonadati</taxon>
        <taxon>Bacteroidota</taxon>
        <taxon>Bacteroidia</taxon>
        <taxon>Bacteroidales</taxon>
        <taxon>Prevotellaceae</taxon>
        <taxon>Prevotella</taxon>
    </lineage>
</organism>